<keyword evidence="1" id="KW-0812">Transmembrane</keyword>
<dbReference type="AlphaFoldDB" id="A0A0A9FZW7"/>
<dbReference type="EMBL" id="GBRH01180084">
    <property type="protein sequence ID" value="JAE17812.1"/>
    <property type="molecule type" value="Transcribed_RNA"/>
</dbReference>
<protein>
    <submittedName>
        <fullName evidence="2">Uncharacterized protein</fullName>
    </submittedName>
</protein>
<feature type="transmembrane region" description="Helical" evidence="1">
    <location>
        <begin position="15"/>
        <end position="33"/>
    </location>
</feature>
<reference evidence="2" key="1">
    <citation type="submission" date="2014-09" db="EMBL/GenBank/DDBJ databases">
        <authorList>
            <person name="Magalhaes I.L.F."/>
            <person name="Oliveira U."/>
            <person name="Santos F.R."/>
            <person name="Vidigal T.H.D.A."/>
            <person name="Brescovit A.D."/>
            <person name="Santos A.J."/>
        </authorList>
    </citation>
    <scope>NUCLEOTIDE SEQUENCE</scope>
    <source>
        <tissue evidence="2">Shoot tissue taken approximately 20 cm above the soil surface</tissue>
    </source>
</reference>
<proteinExistence type="predicted"/>
<evidence type="ECO:0000256" key="1">
    <source>
        <dbReference type="SAM" id="Phobius"/>
    </source>
</evidence>
<keyword evidence="1" id="KW-0472">Membrane</keyword>
<name>A0A0A9FZW7_ARUDO</name>
<accession>A0A0A9FZW7</accession>
<sequence>MMFFFDIRSLYSSSAFSNIAITFLLTLFSRLHLGGNDKRCLRCTLYN</sequence>
<reference evidence="2" key="2">
    <citation type="journal article" date="2015" name="Data Brief">
        <title>Shoot transcriptome of the giant reed, Arundo donax.</title>
        <authorList>
            <person name="Barrero R.A."/>
            <person name="Guerrero F.D."/>
            <person name="Moolhuijzen P."/>
            <person name="Goolsby J.A."/>
            <person name="Tidwell J."/>
            <person name="Bellgard S.E."/>
            <person name="Bellgard M.I."/>
        </authorList>
    </citation>
    <scope>NUCLEOTIDE SEQUENCE</scope>
    <source>
        <tissue evidence="2">Shoot tissue taken approximately 20 cm above the soil surface</tissue>
    </source>
</reference>
<organism evidence="2">
    <name type="scientific">Arundo donax</name>
    <name type="common">Giant reed</name>
    <name type="synonym">Donax arundinaceus</name>
    <dbReference type="NCBI Taxonomy" id="35708"/>
    <lineage>
        <taxon>Eukaryota</taxon>
        <taxon>Viridiplantae</taxon>
        <taxon>Streptophyta</taxon>
        <taxon>Embryophyta</taxon>
        <taxon>Tracheophyta</taxon>
        <taxon>Spermatophyta</taxon>
        <taxon>Magnoliopsida</taxon>
        <taxon>Liliopsida</taxon>
        <taxon>Poales</taxon>
        <taxon>Poaceae</taxon>
        <taxon>PACMAD clade</taxon>
        <taxon>Arundinoideae</taxon>
        <taxon>Arundineae</taxon>
        <taxon>Arundo</taxon>
    </lineage>
</organism>
<evidence type="ECO:0000313" key="2">
    <source>
        <dbReference type="EMBL" id="JAE17812.1"/>
    </source>
</evidence>
<keyword evidence="1" id="KW-1133">Transmembrane helix</keyword>